<dbReference type="Pfam" id="PF00248">
    <property type="entry name" value="Aldo_ket_red"/>
    <property type="match status" value="1"/>
</dbReference>
<dbReference type="PANTHER" id="PTHR43364">
    <property type="entry name" value="NADH-SPECIFIC METHYLGLYOXAL REDUCTASE-RELATED"/>
    <property type="match status" value="1"/>
</dbReference>
<gene>
    <name evidence="4" type="ORF">BU26DRAFT_569922</name>
</gene>
<evidence type="ECO:0000313" key="5">
    <source>
        <dbReference type="Proteomes" id="UP000800094"/>
    </source>
</evidence>
<dbReference type="RefSeq" id="XP_033678215.1">
    <property type="nucleotide sequence ID" value="XM_033833944.1"/>
</dbReference>
<sequence>MSQTNLKVVFGAMTFGPEGITGARVHDHKDQAAMLDAFQARGHNEIDTARLYGGGQSETVLAQNDWGRPRPRHGHEAFDLSYNHTPADIRRGLMDSLKALGTKKIKLFYLHGPDRKTPYEDTLREVNKLHEEGYFDRFGVSNYMAWEVAQMCEICSRNNWIRPTVYQGVYSGRLTTSFSLADNQPAPGLVAHASIVQVMSTDTRQRFGWVRISSDPGSPIGFCNANRQIGCYENDTDDSESDGSLPGATVARFHDASDTANELRPNIHSTDKVTGAKGTPRRRARSDVVNSETRPVPHAAMLPDDAPQSTTDGPIAKECSLESWLERDALIEKTTRDHQLPNPVDVLQYMIQQAGVHHPERYGAFLASDDWITLACNFFNFHKTSVPKMVASTSISSSRSMIRITFTYTLARVYSFKPAFGRTGIRFIEQGIALFIITSGTTFLPTD</sequence>
<dbReference type="Gene3D" id="3.20.20.100">
    <property type="entry name" value="NADP-dependent oxidoreductase domain"/>
    <property type="match status" value="1"/>
</dbReference>
<reference evidence="4" key="1">
    <citation type="journal article" date="2020" name="Stud. Mycol.">
        <title>101 Dothideomycetes genomes: a test case for predicting lifestyles and emergence of pathogens.</title>
        <authorList>
            <person name="Haridas S."/>
            <person name="Albert R."/>
            <person name="Binder M."/>
            <person name="Bloem J."/>
            <person name="Labutti K."/>
            <person name="Salamov A."/>
            <person name="Andreopoulos B."/>
            <person name="Baker S."/>
            <person name="Barry K."/>
            <person name="Bills G."/>
            <person name="Bluhm B."/>
            <person name="Cannon C."/>
            <person name="Castanera R."/>
            <person name="Culley D."/>
            <person name="Daum C."/>
            <person name="Ezra D."/>
            <person name="Gonzalez J."/>
            <person name="Henrissat B."/>
            <person name="Kuo A."/>
            <person name="Liang C."/>
            <person name="Lipzen A."/>
            <person name="Lutzoni F."/>
            <person name="Magnuson J."/>
            <person name="Mondo S."/>
            <person name="Nolan M."/>
            <person name="Ohm R."/>
            <person name="Pangilinan J."/>
            <person name="Park H.-J."/>
            <person name="Ramirez L."/>
            <person name="Alfaro M."/>
            <person name="Sun H."/>
            <person name="Tritt A."/>
            <person name="Yoshinaga Y."/>
            <person name="Zwiers L.-H."/>
            <person name="Turgeon B."/>
            <person name="Goodwin S."/>
            <person name="Spatafora J."/>
            <person name="Crous P."/>
            <person name="Grigoriev I."/>
        </authorList>
    </citation>
    <scope>NUCLEOTIDE SEQUENCE</scope>
    <source>
        <strain evidence="4">CBS 122368</strain>
    </source>
</reference>
<dbReference type="OrthoDB" id="5397323at2759"/>
<dbReference type="InterPro" id="IPR023210">
    <property type="entry name" value="NADP_OxRdtase_dom"/>
</dbReference>
<keyword evidence="5" id="KW-1185">Reference proteome</keyword>
<feature type="domain" description="NADP-dependent oxidoreductase" evidence="3">
    <location>
        <begin position="7"/>
        <end position="171"/>
    </location>
</feature>
<dbReference type="InterPro" id="IPR036812">
    <property type="entry name" value="NAD(P)_OxRdtase_dom_sf"/>
</dbReference>
<dbReference type="GO" id="GO:0016491">
    <property type="term" value="F:oxidoreductase activity"/>
    <property type="evidence" value="ECO:0007669"/>
    <property type="project" value="UniProtKB-KW"/>
</dbReference>
<feature type="region of interest" description="Disordered" evidence="2">
    <location>
        <begin position="257"/>
        <end position="314"/>
    </location>
</feature>
<evidence type="ECO:0000313" key="4">
    <source>
        <dbReference type="EMBL" id="KAF2243211.1"/>
    </source>
</evidence>
<dbReference type="EMBL" id="ML987205">
    <property type="protein sequence ID" value="KAF2243211.1"/>
    <property type="molecule type" value="Genomic_DNA"/>
</dbReference>
<name>A0A6A6HYS3_9PLEO</name>
<dbReference type="AlphaFoldDB" id="A0A6A6HYS3"/>
<dbReference type="Proteomes" id="UP000800094">
    <property type="component" value="Unassembled WGS sequence"/>
</dbReference>
<evidence type="ECO:0000256" key="2">
    <source>
        <dbReference type="SAM" id="MobiDB-lite"/>
    </source>
</evidence>
<keyword evidence="1" id="KW-0560">Oxidoreductase</keyword>
<evidence type="ECO:0000256" key="1">
    <source>
        <dbReference type="ARBA" id="ARBA00023002"/>
    </source>
</evidence>
<evidence type="ECO:0000259" key="3">
    <source>
        <dbReference type="Pfam" id="PF00248"/>
    </source>
</evidence>
<dbReference type="InterPro" id="IPR050523">
    <property type="entry name" value="AKR_Detox_Biosynth"/>
</dbReference>
<proteinExistence type="predicted"/>
<organism evidence="4 5">
    <name type="scientific">Trematosphaeria pertusa</name>
    <dbReference type="NCBI Taxonomy" id="390896"/>
    <lineage>
        <taxon>Eukaryota</taxon>
        <taxon>Fungi</taxon>
        <taxon>Dikarya</taxon>
        <taxon>Ascomycota</taxon>
        <taxon>Pezizomycotina</taxon>
        <taxon>Dothideomycetes</taxon>
        <taxon>Pleosporomycetidae</taxon>
        <taxon>Pleosporales</taxon>
        <taxon>Massarineae</taxon>
        <taxon>Trematosphaeriaceae</taxon>
        <taxon>Trematosphaeria</taxon>
    </lineage>
</organism>
<dbReference type="SUPFAM" id="SSF51430">
    <property type="entry name" value="NAD(P)-linked oxidoreductase"/>
    <property type="match status" value="1"/>
</dbReference>
<dbReference type="GeneID" id="54587274"/>
<dbReference type="PANTHER" id="PTHR43364:SF4">
    <property type="entry name" value="NAD(P)-LINKED OXIDOREDUCTASE SUPERFAMILY PROTEIN"/>
    <property type="match status" value="1"/>
</dbReference>
<protein>
    <submittedName>
        <fullName evidence="4">Aldo/keto reductase</fullName>
    </submittedName>
</protein>
<accession>A0A6A6HYS3</accession>